<dbReference type="PANTHER" id="PTHR22726">
    <property type="entry name" value="METALLOENDOPEPTIDASE OMA1"/>
    <property type="match status" value="1"/>
</dbReference>
<keyword evidence="8" id="KW-0812">Transmembrane</keyword>
<dbReference type="GO" id="GO:0046872">
    <property type="term" value="F:metal ion binding"/>
    <property type="evidence" value="ECO:0007669"/>
    <property type="project" value="UniProtKB-KW"/>
</dbReference>
<dbReference type="GO" id="GO:0005743">
    <property type="term" value="C:mitochondrial inner membrane"/>
    <property type="evidence" value="ECO:0007669"/>
    <property type="project" value="TreeGrafter"/>
</dbReference>
<dbReference type="AlphaFoldDB" id="A0A7S3Z100"/>
<dbReference type="GO" id="GO:0034982">
    <property type="term" value="P:mitochondrial protein processing"/>
    <property type="evidence" value="ECO:0007669"/>
    <property type="project" value="TreeGrafter"/>
</dbReference>
<keyword evidence="3 6" id="KW-0378">Hydrolase</keyword>
<dbReference type="InterPro" id="IPR051156">
    <property type="entry name" value="Mito/Outer_Membr_Metalloprot"/>
</dbReference>
<dbReference type="CDD" id="cd07331">
    <property type="entry name" value="M48C_Oma1_like"/>
    <property type="match status" value="1"/>
</dbReference>
<dbReference type="GO" id="GO:0004222">
    <property type="term" value="F:metalloendopeptidase activity"/>
    <property type="evidence" value="ECO:0007669"/>
    <property type="project" value="InterPro"/>
</dbReference>
<evidence type="ECO:0000256" key="3">
    <source>
        <dbReference type="ARBA" id="ARBA00022801"/>
    </source>
</evidence>
<evidence type="ECO:0000256" key="1">
    <source>
        <dbReference type="ARBA" id="ARBA00022670"/>
    </source>
</evidence>
<feature type="region of interest" description="Disordered" evidence="7">
    <location>
        <begin position="372"/>
        <end position="407"/>
    </location>
</feature>
<keyword evidence="8" id="KW-0472">Membrane</keyword>
<sequence length="407" mass="45376">MAGMMRKMMMMRRIATWWRPRMTRETPGVRRGYMNSGQFLVRVGTVIAGRAARSVVKAHLRGVPEARRTLVLLGGAGVIVGTSMVAGMVYYVTHLERCSFTGRLRFMPSSHEWEMSFAKELYKTQLTAWEQDGVTLLSDTDARKQRVAKICKDLVCAVPLVERALGKNIAFAKEDHLRFDITLVEDASTHNANVLSNGHIFVYTGLLDLCGDGAKGDARLAAVLGHEIAHALLRHPGERLGGCHLLLATHSLFSFVASALIPDELFDVLHAPAIIQLESLQLRLLDAVLALPNSRQQEFEADFLGVMLSSAARYDPKQVPPLWLELAEREAHHRESTPEIFATHPDWQRRSERLREWQEAAVALSKGELEILLPQTTSTFPPPPANTYPRTPRPPASTPQPPHSQHS</sequence>
<evidence type="ECO:0000313" key="10">
    <source>
        <dbReference type="EMBL" id="CAE0668328.1"/>
    </source>
</evidence>
<comment type="similarity">
    <text evidence="6">Belongs to the peptidase M48 family.</text>
</comment>
<reference evidence="10" key="1">
    <citation type="submission" date="2021-01" db="EMBL/GenBank/DDBJ databases">
        <authorList>
            <person name="Corre E."/>
            <person name="Pelletier E."/>
            <person name="Niang G."/>
            <person name="Scheremetjew M."/>
            <person name="Finn R."/>
            <person name="Kale V."/>
            <person name="Holt S."/>
            <person name="Cochrane G."/>
            <person name="Meng A."/>
            <person name="Brown T."/>
            <person name="Cohen L."/>
        </authorList>
    </citation>
    <scope>NUCLEOTIDE SEQUENCE</scope>
    <source>
        <strain evidence="10">CCCM811</strain>
    </source>
</reference>
<keyword evidence="5 6" id="KW-0482">Metalloprotease</keyword>
<proteinExistence type="inferred from homology"/>
<gene>
    <name evidence="10" type="ORF">LGLO00237_LOCUS19952</name>
</gene>
<evidence type="ECO:0000259" key="9">
    <source>
        <dbReference type="Pfam" id="PF01435"/>
    </source>
</evidence>
<keyword evidence="8" id="KW-1133">Transmembrane helix</keyword>
<keyword evidence="4 6" id="KW-0862">Zinc</keyword>
<dbReference type="Gene3D" id="3.30.2010.10">
    <property type="entry name" value="Metalloproteases ('zincins'), catalytic domain"/>
    <property type="match status" value="1"/>
</dbReference>
<keyword evidence="1 6" id="KW-0645">Protease</keyword>
<evidence type="ECO:0000256" key="8">
    <source>
        <dbReference type="SAM" id="Phobius"/>
    </source>
</evidence>
<dbReference type="PANTHER" id="PTHR22726:SF1">
    <property type="entry name" value="METALLOENDOPEPTIDASE OMA1, MITOCHONDRIAL"/>
    <property type="match status" value="1"/>
</dbReference>
<evidence type="ECO:0000256" key="7">
    <source>
        <dbReference type="SAM" id="MobiDB-lite"/>
    </source>
</evidence>
<feature type="domain" description="Peptidase M48" evidence="9">
    <location>
        <begin position="167"/>
        <end position="357"/>
    </location>
</feature>
<dbReference type="Pfam" id="PF01435">
    <property type="entry name" value="Peptidase_M48"/>
    <property type="match status" value="1"/>
</dbReference>
<feature type="transmembrane region" description="Helical" evidence="8">
    <location>
        <begin position="70"/>
        <end position="93"/>
    </location>
</feature>
<evidence type="ECO:0000256" key="4">
    <source>
        <dbReference type="ARBA" id="ARBA00022833"/>
    </source>
</evidence>
<evidence type="ECO:0000256" key="6">
    <source>
        <dbReference type="RuleBase" id="RU003983"/>
    </source>
</evidence>
<dbReference type="InterPro" id="IPR001915">
    <property type="entry name" value="Peptidase_M48"/>
</dbReference>
<dbReference type="EMBL" id="HBIV01027878">
    <property type="protein sequence ID" value="CAE0668328.1"/>
    <property type="molecule type" value="Transcribed_RNA"/>
</dbReference>
<dbReference type="GO" id="GO:0006515">
    <property type="term" value="P:protein quality control for misfolded or incompletely synthesized proteins"/>
    <property type="evidence" value="ECO:0007669"/>
    <property type="project" value="TreeGrafter"/>
</dbReference>
<feature type="compositionally biased region" description="Pro residues" evidence="7">
    <location>
        <begin position="380"/>
        <end position="407"/>
    </location>
</feature>
<evidence type="ECO:0000256" key="2">
    <source>
        <dbReference type="ARBA" id="ARBA00022723"/>
    </source>
</evidence>
<accession>A0A7S3Z100</accession>
<comment type="cofactor">
    <cofactor evidence="6">
        <name>Zn(2+)</name>
        <dbReference type="ChEBI" id="CHEBI:29105"/>
    </cofactor>
    <text evidence="6">Binds 1 zinc ion per subunit.</text>
</comment>
<keyword evidence="2" id="KW-0479">Metal-binding</keyword>
<organism evidence="10">
    <name type="scientific">Lotharella globosa</name>
    <dbReference type="NCBI Taxonomy" id="91324"/>
    <lineage>
        <taxon>Eukaryota</taxon>
        <taxon>Sar</taxon>
        <taxon>Rhizaria</taxon>
        <taxon>Cercozoa</taxon>
        <taxon>Chlorarachniophyceae</taxon>
        <taxon>Lotharella</taxon>
    </lineage>
</organism>
<name>A0A7S3Z100_9EUKA</name>
<protein>
    <recommendedName>
        <fullName evidence="9">Peptidase M48 domain-containing protein</fullName>
    </recommendedName>
</protein>
<evidence type="ECO:0000256" key="5">
    <source>
        <dbReference type="ARBA" id="ARBA00023049"/>
    </source>
</evidence>